<keyword evidence="3" id="KW-1185">Reference proteome</keyword>
<dbReference type="Proteomes" id="UP001629230">
    <property type="component" value="Unassembled WGS sequence"/>
</dbReference>
<dbReference type="EMBL" id="JAQQEZ010000009">
    <property type="protein sequence ID" value="MFM0002435.1"/>
    <property type="molecule type" value="Genomic_DNA"/>
</dbReference>
<feature type="region of interest" description="Disordered" evidence="1">
    <location>
        <begin position="177"/>
        <end position="208"/>
    </location>
</feature>
<evidence type="ECO:0000313" key="2">
    <source>
        <dbReference type="EMBL" id="MFM0002435.1"/>
    </source>
</evidence>
<protein>
    <submittedName>
        <fullName evidence="2">Uncharacterized protein</fullName>
    </submittedName>
</protein>
<accession>A0ABW9AQR8</accession>
<dbReference type="RefSeq" id="WP_408177768.1">
    <property type="nucleotide sequence ID" value="NZ_JAQQEZ010000009.1"/>
</dbReference>
<sequence>MQNAAQNVFWRSIIMIRSPHSNDSVLDMTNTGKALIIALVLVDVGFISYQLLPKGNRSEAAPDTVTANSVTTAAVDPRADGTHVTAGNVVPTSPSANSTGEIAGAPLPSKSGPIANDAQTAAQPQVSRHKQPGRAPASAETRESVAAKANAAQPMGRARDDLTRHGSNAVAAAMTEQLVRESSKPDPSLPMPPPMQAAPTSQDHRGSNPVAAAMTQELVRESARVNAASQGPAPSGTQ</sequence>
<evidence type="ECO:0000256" key="1">
    <source>
        <dbReference type="SAM" id="MobiDB-lite"/>
    </source>
</evidence>
<comment type="caution">
    <text evidence="2">The sequence shown here is derived from an EMBL/GenBank/DDBJ whole genome shotgun (WGS) entry which is preliminary data.</text>
</comment>
<feature type="region of interest" description="Disordered" evidence="1">
    <location>
        <begin position="80"/>
        <end position="161"/>
    </location>
</feature>
<gene>
    <name evidence="2" type="ORF">PQR57_15550</name>
</gene>
<feature type="compositionally biased region" description="Polar residues" evidence="1">
    <location>
        <begin position="90"/>
        <end position="100"/>
    </location>
</feature>
<proteinExistence type="predicted"/>
<feature type="compositionally biased region" description="Pro residues" evidence="1">
    <location>
        <begin position="187"/>
        <end position="196"/>
    </location>
</feature>
<organism evidence="2 3">
    <name type="scientific">Paraburkholderia dipogonis</name>
    <dbReference type="NCBI Taxonomy" id="1211383"/>
    <lineage>
        <taxon>Bacteria</taxon>
        <taxon>Pseudomonadati</taxon>
        <taxon>Pseudomonadota</taxon>
        <taxon>Betaproteobacteria</taxon>
        <taxon>Burkholderiales</taxon>
        <taxon>Burkholderiaceae</taxon>
        <taxon>Paraburkholderia</taxon>
    </lineage>
</organism>
<evidence type="ECO:0000313" key="3">
    <source>
        <dbReference type="Proteomes" id="UP001629230"/>
    </source>
</evidence>
<feature type="compositionally biased region" description="Polar residues" evidence="1">
    <location>
        <begin position="117"/>
        <end position="126"/>
    </location>
</feature>
<name>A0ABW9AQR8_9BURK</name>
<reference evidence="2 3" key="1">
    <citation type="journal article" date="2024" name="Chem. Sci.">
        <title>Discovery of megapolipeptins by genome mining of a Burkholderiales bacteria collection.</title>
        <authorList>
            <person name="Paulo B.S."/>
            <person name="Recchia M.J.J."/>
            <person name="Lee S."/>
            <person name="Fergusson C.H."/>
            <person name="Romanowski S.B."/>
            <person name="Hernandez A."/>
            <person name="Krull N."/>
            <person name="Liu D.Y."/>
            <person name="Cavanagh H."/>
            <person name="Bos A."/>
            <person name="Gray C.A."/>
            <person name="Murphy B.T."/>
            <person name="Linington R.G."/>
            <person name="Eustaquio A.S."/>
        </authorList>
    </citation>
    <scope>NUCLEOTIDE SEQUENCE [LARGE SCALE GENOMIC DNA]</scope>
    <source>
        <strain evidence="2 3">RL17-350-BIC-A</strain>
    </source>
</reference>